<name>A0A815TNJ0_9BILA</name>
<dbReference type="Proteomes" id="UP000677228">
    <property type="component" value="Unassembled WGS sequence"/>
</dbReference>
<dbReference type="EMBL" id="CAJOBC010088471">
    <property type="protein sequence ID" value="CAF4369114.1"/>
    <property type="molecule type" value="Genomic_DNA"/>
</dbReference>
<evidence type="ECO:0000313" key="2">
    <source>
        <dbReference type="EMBL" id="CAF1508130.1"/>
    </source>
</evidence>
<proteinExistence type="predicted"/>
<organism evidence="2 5">
    <name type="scientific">Didymodactylos carnosus</name>
    <dbReference type="NCBI Taxonomy" id="1234261"/>
    <lineage>
        <taxon>Eukaryota</taxon>
        <taxon>Metazoa</taxon>
        <taxon>Spiralia</taxon>
        <taxon>Gnathifera</taxon>
        <taxon>Rotifera</taxon>
        <taxon>Eurotatoria</taxon>
        <taxon>Bdelloidea</taxon>
        <taxon>Philodinida</taxon>
        <taxon>Philodinidae</taxon>
        <taxon>Didymodactylos</taxon>
    </lineage>
</organism>
<keyword evidence="5" id="KW-1185">Reference proteome</keyword>
<reference evidence="2" key="1">
    <citation type="submission" date="2021-02" db="EMBL/GenBank/DDBJ databases">
        <authorList>
            <person name="Nowell W R."/>
        </authorList>
    </citation>
    <scope>NUCLEOTIDE SEQUENCE</scope>
</reference>
<evidence type="ECO:0000313" key="4">
    <source>
        <dbReference type="EMBL" id="CAF4369114.1"/>
    </source>
</evidence>
<evidence type="ECO:0000313" key="3">
    <source>
        <dbReference type="EMBL" id="CAF3764694.1"/>
    </source>
</evidence>
<evidence type="ECO:0000313" key="5">
    <source>
        <dbReference type="Proteomes" id="UP000663829"/>
    </source>
</evidence>
<accession>A0A815TNJ0</accession>
<gene>
    <name evidence="2" type="ORF">GPM918_LOCUS36988</name>
    <name evidence="1" type="ORF">OVA965_LOCUS14261</name>
    <name evidence="4" type="ORF">SRO942_LOCUS37743</name>
    <name evidence="3" type="ORF">TMI583_LOCUS14265</name>
</gene>
<dbReference type="Proteomes" id="UP000663829">
    <property type="component" value="Unassembled WGS sequence"/>
</dbReference>
<dbReference type="Proteomes" id="UP000682733">
    <property type="component" value="Unassembled WGS sequence"/>
</dbReference>
<dbReference type="Proteomes" id="UP000681722">
    <property type="component" value="Unassembled WGS sequence"/>
</dbReference>
<protein>
    <submittedName>
        <fullName evidence="2">Uncharacterized protein</fullName>
    </submittedName>
</protein>
<evidence type="ECO:0000313" key="1">
    <source>
        <dbReference type="EMBL" id="CAF0994915.1"/>
    </source>
</evidence>
<comment type="caution">
    <text evidence="2">The sequence shown here is derived from an EMBL/GenBank/DDBJ whole genome shotgun (WGS) entry which is preliminary data.</text>
</comment>
<dbReference type="EMBL" id="CAJNOK010006145">
    <property type="protein sequence ID" value="CAF0994915.1"/>
    <property type="molecule type" value="Genomic_DNA"/>
</dbReference>
<dbReference type="EMBL" id="CAJNOQ010022941">
    <property type="protein sequence ID" value="CAF1508130.1"/>
    <property type="molecule type" value="Genomic_DNA"/>
</dbReference>
<dbReference type="AlphaFoldDB" id="A0A815TNJ0"/>
<dbReference type="EMBL" id="CAJOBA010006153">
    <property type="protein sequence ID" value="CAF3764694.1"/>
    <property type="molecule type" value="Genomic_DNA"/>
</dbReference>
<sequence length="110" mass="12812">MTHELPLRTATQKPRLQRFEQITHYLLQRTLGWTFMSDIPGQTRSNANKLPDSNILQDHSTIPELLKDPLITAFSCINSKKPLSISISQQHKHTFYWWGGINIHQQELMC</sequence>